<dbReference type="RefSeq" id="WP_285664674.1">
    <property type="nucleotide sequence ID" value="NZ_BSTX01000003.1"/>
</dbReference>
<comment type="similarity">
    <text evidence="1">Belongs to the peptidase S33 family.</text>
</comment>
<proteinExistence type="inferred from homology"/>
<dbReference type="Proteomes" id="UP001165079">
    <property type="component" value="Unassembled WGS sequence"/>
</dbReference>
<dbReference type="SUPFAM" id="SSF53474">
    <property type="entry name" value="alpha/beta-Hydrolases"/>
    <property type="match status" value="1"/>
</dbReference>
<keyword evidence="3 5" id="KW-0378">Hydrolase</keyword>
<dbReference type="InterPro" id="IPR016292">
    <property type="entry name" value="Epoxide_hydrolase"/>
</dbReference>
<feature type="domain" description="Epoxide hydrolase N-terminal" evidence="4">
    <location>
        <begin position="6"/>
        <end position="109"/>
    </location>
</feature>
<accession>A0A9W6W4Q3</accession>
<evidence type="ECO:0000313" key="6">
    <source>
        <dbReference type="Proteomes" id="UP001165079"/>
    </source>
</evidence>
<dbReference type="PANTHER" id="PTHR21661">
    <property type="entry name" value="EPOXIDE HYDROLASE 1-RELATED"/>
    <property type="match status" value="1"/>
</dbReference>
<dbReference type="EMBL" id="BSTX01000003">
    <property type="protein sequence ID" value="GLZ79522.1"/>
    <property type="molecule type" value="Genomic_DNA"/>
</dbReference>
<keyword evidence="6" id="KW-1185">Reference proteome</keyword>
<sequence>MSDTAIHPFRLDVPQADIDDLRFRLGRVRFPAAAQRDDQGIAQDRVAALAEYWLEKFDWRAAEARINAFPQFTTTIDGQNVHFIHVRSERADAVPLLLAHGWPGSVVEFLDVIGPLTNPDEGPAFHLVIPSIPGFGPSGPITAPNWDPARIGAAFAELMARLGYTRYGVQGGDWGAGLVRLVAAHAPEAVIGIHMNYAPHPPAADTTGFSEDDVARNEHIRDFIANRPAYWRVHETRSQTIGYALADSPIAALAWYGEKLDAWADPSAPLTDEQILTDISLHWFCGTTATAPRIGAEAAAVPGPPPAVSAPIAVMVFPHDIVRPVRSVVAKLAPTLVRWTEAERGGHFAALEVPEIFAADVRAFFADLS</sequence>
<dbReference type="PRINTS" id="PR00412">
    <property type="entry name" value="EPOXHYDRLASE"/>
</dbReference>
<reference evidence="5" key="1">
    <citation type="submission" date="2023-03" db="EMBL/GenBank/DDBJ databases">
        <title>Actinorhabdospora filicis NBRC 111898.</title>
        <authorList>
            <person name="Ichikawa N."/>
            <person name="Sato H."/>
            <person name="Tonouchi N."/>
        </authorList>
    </citation>
    <scope>NUCLEOTIDE SEQUENCE</scope>
    <source>
        <strain evidence="5">NBRC 111898</strain>
    </source>
</reference>
<keyword evidence="2" id="KW-0058">Aromatic hydrocarbons catabolism</keyword>
<evidence type="ECO:0000313" key="5">
    <source>
        <dbReference type="EMBL" id="GLZ79522.1"/>
    </source>
</evidence>
<name>A0A9W6W4Q3_9ACTN</name>
<dbReference type="InterPro" id="IPR029058">
    <property type="entry name" value="AB_hydrolase_fold"/>
</dbReference>
<evidence type="ECO:0000259" key="4">
    <source>
        <dbReference type="Pfam" id="PF06441"/>
    </source>
</evidence>
<dbReference type="Pfam" id="PF06441">
    <property type="entry name" value="EHN"/>
    <property type="match status" value="1"/>
</dbReference>
<organism evidence="5 6">
    <name type="scientific">Actinorhabdospora filicis</name>
    <dbReference type="NCBI Taxonomy" id="1785913"/>
    <lineage>
        <taxon>Bacteria</taxon>
        <taxon>Bacillati</taxon>
        <taxon>Actinomycetota</taxon>
        <taxon>Actinomycetes</taxon>
        <taxon>Micromonosporales</taxon>
        <taxon>Micromonosporaceae</taxon>
        <taxon>Actinorhabdospora</taxon>
    </lineage>
</organism>
<gene>
    <name evidence="5" type="ORF">Afil01_43290</name>
</gene>
<evidence type="ECO:0000256" key="2">
    <source>
        <dbReference type="ARBA" id="ARBA00022797"/>
    </source>
</evidence>
<dbReference type="GO" id="GO:0097176">
    <property type="term" value="P:epoxide metabolic process"/>
    <property type="evidence" value="ECO:0007669"/>
    <property type="project" value="TreeGrafter"/>
</dbReference>
<dbReference type="GO" id="GO:0004301">
    <property type="term" value="F:epoxide hydrolase activity"/>
    <property type="evidence" value="ECO:0007669"/>
    <property type="project" value="TreeGrafter"/>
</dbReference>
<evidence type="ECO:0000256" key="1">
    <source>
        <dbReference type="ARBA" id="ARBA00010088"/>
    </source>
</evidence>
<dbReference type="PIRSF" id="PIRSF001112">
    <property type="entry name" value="Epoxide_hydrolase"/>
    <property type="match status" value="1"/>
</dbReference>
<dbReference type="AlphaFoldDB" id="A0A9W6W4Q3"/>
<evidence type="ECO:0000256" key="3">
    <source>
        <dbReference type="ARBA" id="ARBA00022801"/>
    </source>
</evidence>
<protein>
    <submittedName>
        <fullName evidence="5">Microsomal epoxide hydrolase</fullName>
    </submittedName>
</protein>
<comment type="caution">
    <text evidence="5">The sequence shown here is derived from an EMBL/GenBank/DDBJ whole genome shotgun (WGS) entry which is preliminary data.</text>
</comment>
<dbReference type="PANTHER" id="PTHR21661:SF35">
    <property type="entry name" value="EPOXIDE HYDROLASE"/>
    <property type="match status" value="1"/>
</dbReference>
<dbReference type="Gene3D" id="3.40.50.1820">
    <property type="entry name" value="alpha/beta hydrolase"/>
    <property type="match status" value="1"/>
</dbReference>
<dbReference type="InterPro" id="IPR000639">
    <property type="entry name" value="Epox_hydrolase-like"/>
</dbReference>
<dbReference type="InterPro" id="IPR010497">
    <property type="entry name" value="Epoxide_hydro_N"/>
</dbReference>